<dbReference type="AlphaFoldDB" id="J3NWA3"/>
<evidence type="ECO:0000313" key="4">
    <source>
        <dbReference type="Proteomes" id="UP000006039"/>
    </source>
</evidence>
<dbReference type="RefSeq" id="XP_009221635.1">
    <property type="nucleotide sequence ID" value="XM_009223371.1"/>
</dbReference>
<reference evidence="4" key="1">
    <citation type="submission" date="2010-07" db="EMBL/GenBank/DDBJ databases">
        <title>The genome sequence of Gaeumannomyces graminis var. tritici strain R3-111a-1.</title>
        <authorList>
            <consortium name="The Broad Institute Genome Sequencing Platform"/>
            <person name="Ma L.-J."/>
            <person name="Dead R."/>
            <person name="Young S."/>
            <person name="Zeng Q."/>
            <person name="Koehrsen M."/>
            <person name="Alvarado L."/>
            <person name="Berlin A."/>
            <person name="Chapman S.B."/>
            <person name="Chen Z."/>
            <person name="Freedman E."/>
            <person name="Gellesch M."/>
            <person name="Goldberg J."/>
            <person name="Griggs A."/>
            <person name="Gujja S."/>
            <person name="Heilman E.R."/>
            <person name="Heiman D."/>
            <person name="Hepburn T."/>
            <person name="Howarth C."/>
            <person name="Jen D."/>
            <person name="Larson L."/>
            <person name="Mehta T."/>
            <person name="Neiman D."/>
            <person name="Pearson M."/>
            <person name="Roberts A."/>
            <person name="Saif S."/>
            <person name="Shea T."/>
            <person name="Shenoy N."/>
            <person name="Sisk P."/>
            <person name="Stolte C."/>
            <person name="Sykes S."/>
            <person name="Walk T."/>
            <person name="White J."/>
            <person name="Yandava C."/>
            <person name="Haas B."/>
            <person name="Nusbaum C."/>
            <person name="Birren B."/>
        </authorList>
    </citation>
    <scope>NUCLEOTIDE SEQUENCE [LARGE SCALE GENOMIC DNA]</scope>
    <source>
        <strain evidence="4">R3-111a-1</strain>
    </source>
</reference>
<reference evidence="3" key="5">
    <citation type="submission" date="2018-04" db="UniProtKB">
        <authorList>
            <consortium name="EnsemblFungi"/>
        </authorList>
    </citation>
    <scope>IDENTIFICATION</scope>
    <source>
        <strain evidence="3">R3-111a-1</strain>
    </source>
</reference>
<evidence type="ECO:0000259" key="1">
    <source>
        <dbReference type="Pfam" id="PF14832"/>
    </source>
</evidence>
<dbReference type="eggNOG" id="ENOG502SN9D">
    <property type="taxonomic scope" value="Eukaryota"/>
</dbReference>
<dbReference type="InterPro" id="IPR014347">
    <property type="entry name" value="Tautomerase/MIF_sf"/>
</dbReference>
<keyword evidence="4" id="KW-1185">Reference proteome</keyword>
<dbReference type="OrthoDB" id="2129288at2759"/>
<reference evidence="3" key="4">
    <citation type="journal article" date="2015" name="G3 (Bethesda)">
        <title>Genome sequences of three phytopathogenic species of the Magnaporthaceae family of fungi.</title>
        <authorList>
            <person name="Okagaki L.H."/>
            <person name="Nunes C.C."/>
            <person name="Sailsbery J."/>
            <person name="Clay B."/>
            <person name="Brown D."/>
            <person name="John T."/>
            <person name="Oh Y."/>
            <person name="Young N."/>
            <person name="Fitzgerald M."/>
            <person name="Haas B.J."/>
            <person name="Zeng Q."/>
            <person name="Young S."/>
            <person name="Adiconis X."/>
            <person name="Fan L."/>
            <person name="Levin J.Z."/>
            <person name="Mitchell T.K."/>
            <person name="Okubara P.A."/>
            <person name="Farman M.L."/>
            <person name="Kohn L.M."/>
            <person name="Birren B."/>
            <person name="Ma L.-J."/>
            <person name="Dean R.A."/>
        </authorList>
    </citation>
    <scope>NUCLEOTIDE SEQUENCE</scope>
    <source>
        <strain evidence="3">R3-111a-1</strain>
    </source>
</reference>
<organism evidence="2">
    <name type="scientific">Gaeumannomyces tritici (strain R3-111a-1)</name>
    <name type="common">Wheat and barley take-all root rot fungus</name>
    <name type="synonym">Gaeumannomyces graminis var. tritici</name>
    <dbReference type="NCBI Taxonomy" id="644352"/>
    <lineage>
        <taxon>Eukaryota</taxon>
        <taxon>Fungi</taxon>
        <taxon>Dikarya</taxon>
        <taxon>Ascomycota</taxon>
        <taxon>Pezizomycotina</taxon>
        <taxon>Sordariomycetes</taxon>
        <taxon>Sordariomycetidae</taxon>
        <taxon>Magnaporthales</taxon>
        <taxon>Magnaporthaceae</taxon>
        <taxon>Gaeumannomyces</taxon>
    </lineage>
</organism>
<dbReference type="Proteomes" id="UP000006039">
    <property type="component" value="Unassembled WGS sequence"/>
</dbReference>
<dbReference type="EMBL" id="GL385397">
    <property type="protein sequence ID" value="EJT75635.1"/>
    <property type="molecule type" value="Genomic_DNA"/>
</dbReference>
<gene>
    <name evidence="3" type="primary">20346026</name>
    <name evidence="2" type="ORF">GGTG_05568</name>
</gene>
<dbReference type="GeneID" id="20346026"/>
<sequence>MPLWLIYHPSEVFTDPESKRALAADITSIYTAVGLPPFYVGVNFIQLPASDMFSGGEPLAGKTPFVRISVSHVARRLPEDEKVYRNFTDSLNRMLKPHLTDKGIDWEFFIAETDRKLWMTSGLYPPESGSEAEKLWVAQNKPVAYEQS</sequence>
<dbReference type="VEuPathDB" id="FungiDB:GGTG_05568"/>
<reference evidence="2" key="3">
    <citation type="submission" date="2010-09" db="EMBL/GenBank/DDBJ databases">
        <title>Annotation of Gaeumannomyces graminis var. tritici R3-111a-1.</title>
        <authorList>
            <consortium name="The Broad Institute Genome Sequencing Platform"/>
            <person name="Ma L.-J."/>
            <person name="Dead R."/>
            <person name="Young S.K."/>
            <person name="Zeng Q."/>
            <person name="Gargeya S."/>
            <person name="Fitzgerald M."/>
            <person name="Haas B."/>
            <person name="Abouelleil A."/>
            <person name="Alvarado L."/>
            <person name="Arachchi H.M."/>
            <person name="Berlin A."/>
            <person name="Brown A."/>
            <person name="Chapman S.B."/>
            <person name="Chen Z."/>
            <person name="Dunbar C."/>
            <person name="Freedman E."/>
            <person name="Gearin G."/>
            <person name="Gellesch M."/>
            <person name="Goldberg J."/>
            <person name="Griggs A."/>
            <person name="Gujja S."/>
            <person name="Heiman D."/>
            <person name="Howarth C."/>
            <person name="Larson L."/>
            <person name="Lui A."/>
            <person name="MacDonald P.J.P."/>
            <person name="Mehta T."/>
            <person name="Montmayeur A."/>
            <person name="Murphy C."/>
            <person name="Neiman D."/>
            <person name="Pearson M."/>
            <person name="Priest M."/>
            <person name="Roberts A."/>
            <person name="Saif S."/>
            <person name="Shea T."/>
            <person name="Shenoy N."/>
            <person name="Sisk P."/>
            <person name="Stolte C."/>
            <person name="Sykes S."/>
            <person name="Yandava C."/>
            <person name="Wortman J."/>
            <person name="Nusbaum C."/>
            <person name="Birren B."/>
        </authorList>
    </citation>
    <scope>NUCLEOTIDE SEQUENCE</scope>
    <source>
        <strain evidence="2">R3-111a-1</strain>
    </source>
</reference>
<reference evidence="2" key="2">
    <citation type="submission" date="2010-07" db="EMBL/GenBank/DDBJ databases">
        <authorList>
            <consortium name="The Broad Institute Genome Sequencing Platform"/>
            <consortium name="Broad Institute Genome Sequencing Center for Infectious Disease"/>
            <person name="Ma L.-J."/>
            <person name="Dead R."/>
            <person name="Young S."/>
            <person name="Zeng Q."/>
            <person name="Koehrsen M."/>
            <person name="Alvarado L."/>
            <person name="Berlin A."/>
            <person name="Chapman S.B."/>
            <person name="Chen Z."/>
            <person name="Freedman E."/>
            <person name="Gellesch M."/>
            <person name="Goldberg J."/>
            <person name="Griggs A."/>
            <person name="Gujja S."/>
            <person name="Heilman E.R."/>
            <person name="Heiman D."/>
            <person name="Hepburn T."/>
            <person name="Howarth C."/>
            <person name="Jen D."/>
            <person name="Larson L."/>
            <person name="Mehta T."/>
            <person name="Neiman D."/>
            <person name="Pearson M."/>
            <person name="Roberts A."/>
            <person name="Saif S."/>
            <person name="Shea T."/>
            <person name="Shenoy N."/>
            <person name="Sisk P."/>
            <person name="Stolte C."/>
            <person name="Sykes S."/>
            <person name="Walk T."/>
            <person name="White J."/>
            <person name="Yandava C."/>
            <person name="Haas B."/>
            <person name="Nusbaum C."/>
            <person name="Birren B."/>
        </authorList>
    </citation>
    <scope>NUCLEOTIDE SEQUENCE</scope>
    <source>
        <strain evidence="2">R3-111a-1</strain>
    </source>
</reference>
<proteinExistence type="predicted"/>
<feature type="domain" description="Tautomerase cis-CaaD-like" evidence="1">
    <location>
        <begin position="1"/>
        <end position="141"/>
    </location>
</feature>
<evidence type="ECO:0000313" key="3">
    <source>
        <dbReference type="EnsemblFungi" id="EJT75635"/>
    </source>
</evidence>
<dbReference type="HOGENOM" id="CLU_113367_0_0_1"/>
<dbReference type="Gene3D" id="3.30.429.10">
    <property type="entry name" value="Macrophage Migration Inhibitory Factor"/>
    <property type="match status" value="1"/>
</dbReference>
<accession>J3NWA3</accession>
<protein>
    <recommendedName>
        <fullName evidence="1">Tautomerase cis-CaaD-like domain-containing protein</fullName>
    </recommendedName>
</protein>
<evidence type="ECO:0000313" key="2">
    <source>
        <dbReference type="EMBL" id="EJT75635.1"/>
    </source>
</evidence>
<name>J3NWA3_GAET3</name>
<dbReference type="EnsemblFungi" id="EJT75635">
    <property type="protein sequence ID" value="EJT75635"/>
    <property type="gene ID" value="GGTG_05568"/>
</dbReference>
<dbReference type="Pfam" id="PF14832">
    <property type="entry name" value="Tautomerase_3"/>
    <property type="match status" value="1"/>
</dbReference>
<dbReference type="InterPro" id="IPR028116">
    <property type="entry name" value="Cis-CaaD-like"/>
</dbReference>